<gene>
    <name evidence="1" type="ORF">BofuT4_uP149870.1</name>
</gene>
<dbReference type="HOGENOM" id="CLU_2775682_0_0_1"/>
<dbReference type="InParanoid" id="G2YW57"/>
<dbReference type="EMBL" id="FQ790358">
    <property type="protein sequence ID" value="CCD55855.1"/>
    <property type="molecule type" value="Genomic_DNA"/>
</dbReference>
<sequence>MLATERKLWWPSSIISAPADRETSQVDGNNDRDSNNRTVLILNLGSKEKPLHLPPPVLTDPRVITSLSE</sequence>
<organism evidence="1 2">
    <name type="scientific">Botryotinia fuckeliana (strain T4)</name>
    <name type="common">Noble rot fungus</name>
    <name type="synonym">Botrytis cinerea</name>
    <dbReference type="NCBI Taxonomy" id="999810"/>
    <lineage>
        <taxon>Eukaryota</taxon>
        <taxon>Fungi</taxon>
        <taxon>Dikarya</taxon>
        <taxon>Ascomycota</taxon>
        <taxon>Pezizomycotina</taxon>
        <taxon>Leotiomycetes</taxon>
        <taxon>Helotiales</taxon>
        <taxon>Sclerotiniaceae</taxon>
        <taxon>Botrytis</taxon>
    </lineage>
</organism>
<reference evidence="2" key="1">
    <citation type="journal article" date="2011" name="PLoS Genet.">
        <title>Genomic analysis of the necrotrophic fungal pathogens Sclerotinia sclerotiorum and Botrytis cinerea.</title>
        <authorList>
            <person name="Amselem J."/>
            <person name="Cuomo C.A."/>
            <person name="van Kan J.A."/>
            <person name="Viaud M."/>
            <person name="Benito E.P."/>
            <person name="Couloux A."/>
            <person name="Coutinho P.M."/>
            <person name="de Vries R.P."/>
            <person name="Dyer P.S."/>
            <person name="Fillinger S."/>
            <person name="Fournier E."/>
            <person name="Gout L."/>
            <person name="Hahn M."/>
            <person name="Kohn L."/>
            <person name="Lapalu N."/>
            <person name="Plummer K.M."/>
            <person name="Pradier J.M."/>
            <person name="Quevillon E."/>
            <person name="Sharon A."/>
            <person name="Simon A."/>
            <person name="ten Have A."/>
            <person name="Tudzynski B."/>
            <person name="Tudzynski P."/>
            <person name="Wincker P."/>
            <person name="Andrew M."/>
            <person name="Anthouard V."/>
            <person name="Beever R.E."/>
            <person name="Beffa R."/>
            <person name="Benoit I."/>
            <person name="Bouzid O."/>
            <person name="Brault B."/>
            <person name="Chen Z."/>
            <person name="Choquer M."/>
            <person name="Collemare J."/>
            <person name="Cotton P."/>
            <person name="Danchin E.G."/>
            <person name="Da Silva C."/>
            <person name="Gautier A."/>
            <person name="Giraud C."/>
            <person name="Giraud T."/>
            <person name="Gonzalez C."/>
            <person name="Grossetete S."/>
            <person name="Guldener U."/>
            <person name="Henrissat B."/>
            <person name="Howlett B.J."/>
            <person name="Kodira C."/>
            <person name="Kretschmer M."/>
            <person name="Lappartient A."/>
            <person name="Leroch M."/>
            <person name="Levis C."/>
            <person name="Mauceli E."/>
            <person name="Neuveglise C."/>
            <person name="Oeser B."/>
            <person name="Pearson M."/>
            <person name="Poulain J."/>
            <person name="Poussereau N."/>
            <person name="Quesneville H."/>
            <person name="Rascle C."/>
            <person name="Schumacher J."/>
            <person name="Segurens B."/>
            <person name="Sexton A."/>
            <person name="Silva E."/>
            <person name="Sirven C."/>
            <person name="Soanes D.M."/>
            <person name="Talbot N.J."/>
            <person name="Templeton M."/>
            <person name="Yandava C."/>
            <person name="Yarden O."/>
            <person name="Zeng Q."/>
            <person name="Rollins J.A."/>
            <person name="Lebrun M.H."/>
            <person name="Dickman M."/>
        </authorList>
    </citation>
    <scope>NUCLEOTIDE SEQUENCE [LARGE SCALE GENOMIC DNA]</scope>
    <source>
        <strain evidence="2">T4</strain>
    </source>
</reference>
<dbReference type="Proteomes" id="UP000008177">
    <property type="component" value="Unplaced contigs"/>
</dbReference>
<evidence type="ECO:0000313" key="1">
    <source>
        <dbReference type="EMBL" id="CCD55855.1"/>
    </source>
</evidence>
<evidence type="ECO:0000313" key="2">
    <source>
        <dbReference type="Proteomes" id="UP000008177"/>
    </source>
</evidence>
<proteinExistence type="predicted"/>
<dbReference type="AlphaFoldDB" id="G2YW57"/>
<protein>
    <submittedName>
        <fullName evidence="1">Uncharacterized protein</fullName>
    </submittedName>
</protein>
<name>G2YW57_BOTF4</name>
<accession>G2YW57</accession>